<comment type="caution">
    <text evidence="1">The sequence shown here is derived from an EMBL/GenBank/DDBJ whole genome shotgun (WGS) entry which is preliminary data.</text>
</comment>
<dbReference type="RefSeq" id="XP_029228832.1">
    <property type="nucleotide sequence ID" value="XM_029371091.1"/>
</dbReference>
<organism evidence="1 2">
    <name type="scientific">Trypanosoma conorhini</name>
    <dbReference type="NCBI Taxonomy" id="83891"/>
    <lineage>
        <taxon>Eukaryota</taxon>
        <taxon>Discoba</taxon>
        <taxon>Euglenozoa</taxon>
        <taxon>Kinetoplastea</taxon>
        <taxon>Metakinetoplastina</taxon>
        <taxon>Trypanosomatida</taxon>
        <taxon>Trypanosomatidae</taxon>
        <taxon>Trypanosoma</taxon>
    </lineage>
</organism>
<evidence type="ECO:0000313" key="2">
    <source>
        <dbReference type="Proteomes" id="UP000284403"/>
    </source>
</evidence>
<dbReference type="AlphaFoldDB" id="A0A422PNZ5"/>
<dbReference type="GeneID" id="40317790"/>
<keyword evidence="2" id="KW-1185">Reference proteome</keyword>
<dbReference type="EMBL" id="MKKU01000206">
    <property type="protein sequence ID" value="RNF19422.1"/>
    <property type="molecule type" value="Genomic_DNA"/>
</dbReference>
<protein>
    <submittedName>
        <fullName evidence="1">Uncharacterized protein</fullName>
    </submittedName>
</protein>
<proteinExistence type="predicted"/>
<dbReference type="Proteomes" id="UP000284403">
    <property type="component" value="Unassembled WGS sequence"/>
</dbReference>
<sequence length="127" mass="13237">MPAAAAVADIELLPHHAVLLAHAKMLISVFDCGTDAEAGNEGEAHLVGSAALPPLDVILATVEQGNRCRCDDATQRMKGGATVAQNVELPPWELPLHRCSRRVGTLCLACSPPMCTSSAAAAEEDLL</sequence>
<gene>
    <name evidence="1" type="ORF">Tco025E_04179</name>
</gene>
<evidence type="ECO:0000313" key="1">
    <source>
        <dbReference type="EMBL" id="RNF19422.1"/>
    </source>
</evidence>
<accession>A0A422PNZ5</accession>
<name>A0A422PNZ5_9TRYP</name>
<dbReference type="OrthoDB" id="251518at2759"/>
<reference evidence="1 2" key="1">
    <citation type="journal article" date="2018" name="BMC Genomics">
        <title>Genomic comparison of Trypanosoma conorhini and Trypanosoma rangeli to Trypanosoma cruzi strains of high and low virulence.</title>
        <authorList>
            <person name="Bradwell K.R."/>
            <person name="Koparde V.N."/>
            <person name="Matveyev A.V."/>
            <person name="Serrano M.G."/>
            <person name="Alves J.M."/>
            <person name="Parikh H."/>
            <person name="Huang B."/>
            <person name="Lee V."/>
            <person name="Espinosa-Alvarez O."/>
            <person name="Ortiz P.A."/>
            <person name="Costa-Martins A.G."/>
            <person name="Teixeira M.M."/>
            <person name="Buck G.A."/>
        </authorList>
    </citation>
    <scope>NUCLEOTIDE SEQUENCE [LARGE SCALE GENOMIC DNA]</scope>
    <source>
        <strain evidence="1 2">025E</strain>
    </source>
</reference>